<reference evidence="2 3" key="1">
    <citation type="journal article" date="2015" name="Genome Announc.">
        <title>Complete Genome Sequence of Methylobacterium aquaticum Strain 22A, Isolated from Racomitrium japonicum Moss.</title>
        <authorList>
            <person name="Tani A."/>
            <person name="Ogura Y."/>
            <person name="Hayashi T."/>
            <person name="Kimbara K."/>
        </authorList>
    </citation>
    <scope>NUCLEOTIDE SEQUENCE [LARGE SCALE GENOMIC DNA]</scope>
    <source>
        <strain evidence="2 3">MA-22A</strain>
        <plasmid evidence="3">Plasmid pMaq22A_1p DNA</plasmid>
    </source>
</reference>
<dbReference type="AlphaFoldDB" id="A0A0C6FTF6"/>
<geneLocation type="plasmid" evidence="3">
    <name>pMaq22A_1p DNA</name>
</geneLocation>
<sequence>MTLSLGTLSAALFSPLVGEECRLGSPDHTAVAVTLAQCREYPRSTIPGSARTAFSLIFTCPEDTVGGFTGGPCVLTHPTLAEIEPFHVERILAVGYPAGTVALQALFN</sequence>
<dbReference type="OrthoDB" id="8410220at2"/>
<reference evidence="3" key="2">
    <citation type="submission" date="2015-01" db="EMBL/GenBank/DDBJ databases">
        <title>Complete genome sequence of Methylobacterium aquaticum strain 22A.</title>
        <authorList>
            <person name="Tani A."/>
            <person name="Ogura Y."/>
            <person name="Hayashi T."/>
        </authorList>
    </citation>
    <scope>NUCLEOTIDE SEQUENCE [LARGE SCALE GENOMIC DNA]</scope>
    <source>
        <strain evidence="3">MA-22A</strain>
        <plasmid evidence="3">Plasmid pMaq22A_1p DNA</plasmid>
    </source>
</reference>
<name>A0A0C6FTF6_9HYPH</name>
<dbReference type="Proteomes" id="UP000061432">
    <property type="component" value="Plasmid pMaq22A_1p"/>
</dbReference>
<evidence type="ECO:0000313" key="2">
    <source>
        <dbReference type="EMBL" id="BAQ48804.1"/>
    </source>
</evidence>
<dbReference type="EMBL" id="AP014705">
    <property type="protein sequence ID" value="BAQ48804.1"/>
    <property type="molecule type" value="Genomic_DNA"/>
</dbReference>
<dbReference type="RefSeq" id="WP_060849994.1">
    <property type="nucleotide sequence ID" value="NZ_AP014705.1"/>
</dbReference>
<feature type="domain" description="DUF6916" evidence="1">
    <location>
        <begin position="8"/>
        <end position="89"/>
    </location>
</feature>
<organism evidence="2 3">
    <name type="scientific">Methylobacterium aquaticum</name>
    <dbReference type="NCBI Taxonomy" id="270351"/>
    <lineage>
        <taxon>Bacteria</taxon>
        <taxon>Pseudomonadati</taxon>
        <taxon>Pseudomonadota</taxon>
        <taxon>Alphaproteobacteria</taxon>
        <taxon>Hyphomicrobiales</taxon>
        <taxon>Methylobacteriaceae</taxon>
        <taxon>Methylobacterium</taxon>
    </lineage>
</organism>
<protein>
    <recommendedName>
        <fullName evidence="1">DUF6916 domain-containing protein</fullName>
    </recommendedName>
</protein>
<accession>A0A0C6FTF6</accession>
<dbReference type="Pfam" id="PF21880">
    <property type="entry name" value="DUF6916"/>
    <property type="match status" value="1"/>
</dbReference>
<dbReference type="InterPro" id="IPR054209">
    <property type="entry name" value="DUF6916"/>
</dbReference>
<dbReference type="PATRIC" id="fig|270351.10.peg.5807"/>
<keyword evidence="2" id="KW-0614">Plasmid</keyword>
<evidence type="ECO:0000313" key="3">
    <source>
        <dbReference type="Proteomes" id="UP000061432"/>
    </source>
</evidence>
<gene>
    <name evidence="2" type="ORF">Maq22A_1p32460</name>
</gene>
<proteinExistence type="predicted"/>
<dbReference type="KEGG" id="maqu:Maq22A_1p32460"/>
<evidence type="ECO:0000259" key="1">
    <source>
        <dbReference type="Pfam" id="PF21880"/>
    </source>
</evidence>